<reference evidence="6" key="1">
    <citation type="submission" date="2018-07" db="EMBL/GenBank/DDBJ databases">
        <authorList>
            <person name="Safronova V.I."/>
            <person name="Chirak E.R."/>
            <person name="Sazanova A.L."/>
        </authorList>
    </citation>
    <scope>NUCLEOTIDE SEQUENCE [LARGE SCALE GENOMIC DNA]</scope>
    <source>
        <strain evidence="6">RCAM04685</strain>
    </source>
</reference>
<proteinExistence type="predicted"/>
<name>A0A370L544_9HYPH</name>
<dbReference type="InterPro" id="IPR016035">
    <property type="entry name" value="Acyl_Trfase/lysoPLipase"/>
</dbReference>
<feature type="region of interest" description="Disordered" evidence="3">
    <location>
        <begin position="16"/>
        <end position="40"/>
    </location>
</feature>
<evidence type="ECO:0000259" key="4">
    <source>
        <dbReference type="PROSITE" id="PS51635"/>
    </source>
</evidence>
<protein>
    <recommendedName>
        <fullName evidence="4">PNPLA domain-containing protein</fullName>
    </recommendedName>
</protein>
<dbReference type="Proteomes" id="UP000255207">
    <property type="component" value="Unassembled WGS sequence"/>
</dbReference>
<feature type="short sequence motif" description="GXSXG" evidence="2">
    <location>
        <begin position="180"/>
        <end position="184"/>
    </location>
</feature>
<feature type="short sequence motif" description="DGA/G" evidence="2">
    <location>
        <begin position="325"/>
        <end position="327"/>
    </location>
</feature>
<evidence type="ECO:0000256" key="2">
    <source>
        <dbReference type="PROSITE-ProRule" id="PRU01161"/>
    </source>
</evidence>
<dbReference type="SUPFAM" id="SSF52151">
    <property type="entry name" value="FabD/lysophospholipase-like"/>
    <property type="match status" value="1"/>
</dbReference>
<feature type="domain" description="PNPLA" evidence="4">
    <location>
        <begin position="147"/>
        <end position="338"/>
    </location>
</feature>
<dbReference type="GO" id="GO:0016042">
    <property type="term" value="P:lipid catabolic process"/>
    <property type="evidence" value="ECO:0007669"/>
    <property type="project" value="UniProtKB-UniRule"/>
</dbReference>
<keyword evidence="1 2" id="KW-0443">Lipid metabolism</keyword>
<keyword evidence="2" id="KW-0442">Lipid degradation</keyword>
<dbReference type="EMBL" id="QQTP01000007">
    <property type="protein sequence ID" value="RDJ24204.1"/>
    <property type="molecule type" value="Genomic_DNA"/>
</dbReference>
<sequence>MAKVMPVQGSAGQAVVPAKPFRAGGSTPSRLPNGTGRRHDANHLINAMRPSRLRQAAVACGSVMVGVSQIGRWLAVGAALVLAACNTGERPRALPMEELATAEVVNYGTIRFWGDAVAENTSQYLDNQYKQIAASGCRPCQSAATFLALSGGSGDGAYGAGFLAGWTARGDRPQFEAVTGVSTGSLAAPFVFLGSKYDDALREIYTRYGDEQLFRTKGVFGLLSESLYDNAPLRLIIERYTTDALLDEIAAQHRKGRRLLVQTTNLDAQRPVIWDMGSIAASGQPDRKKLFVDILLASAAIPAVFPPVRLNVTSNGRAYDELHVDGGVTSQIFFAPPGLDLKGAAQRNLGHQRKLSLYVIRNGKLKPEYRASVQTVVGLATRSIATLVKYQALANIWTISAAAERLGARFSFTAIPESFQEKQRSDFDTNYMKSLFDLGFEQAQSGKAWETEPPLSPTLSMR</sequence>
<dbReference type="AlphaFoldDB" id="A0A370L544"/>
<dbReference type="PROSITE" id="PS51635">
    <property type="entry name" value="PNPLA"/>
    <property type="match status" value="1"/>
</dbReference>
<comment type="caution">
    <text evidence="2">Lacks conserved residue(s) required for the propagation of feature annotation.</text>
</comment>
<organism evidence="5 6">
    <name type="scientific">Bosea caraganae</name>
    <dbReference type="NCBI Taxonomy" id="2763117"/>
    <lineage>
        <taxon>Bacteria</taxon>
        <taxon>Pseudomonadati</taxon>
        <taxon>Pseudomonadota</taxon>
        <taxon>Alphaproteobacteria</taxon>
        <taxon>Hyphomicrobiales</taxon>
        <taxon>Boseaceae</taxon>
        <taxon>Bosea</taxon>
    </lineage>
</organism>
<feature type="active site" description="Nucleophile" evidence="2">
    <location>
        <position position="182"/>
    </location>
</feature>
<evidence type="ECO:0000256" key="1">
    <source>
        <dbReference type="ARBA" id="ARBA00023098"/>
    </source>
</evidence>
<feature type="active site" description="Proton acceptor" evidence="2">
    <location>
        <position position="325"/>
    </location>
</feature>
<comment type="caution">
    <text evidence="5">The sequence shown here is derived from an EMBL/GenBank/DDBJ whole genome shotgun (WGS) entry which is preliminary data.</text>
</comment>
<keyword evidence="2" id="KW-0378">Hydrolase</keyword>
<keyword evidence="6" id="KW-1185">Reference proteome</keyword>
<evidence type="ECO:0000256" key="3">
    <source>
        <dbReference type="SAM" id="MobiDB-lite"/>
    </source>
</evidence>
<accession>A0A370L544</accession>
<gene>
    <name evidence="5" type="ORF">DWE98_14965</name>
</gene>
<dbReference type="Pfam" id="PF01734">
    <property type="entry name" value="Patatin"/>
    <property type="match status" value="1"/>
</dbReference>
<evidence type="ECO:0000313" key="5">
    <source>
        <dbReference type="EMBL" id="RDJ24204.1"/>
    </source>
</evidence>
<dbReference type="Gene3D" id="3.40.1090.10">
    <property type="entry name" value="Cytosolic phospholipase A2 catalytic domain"/>
    <property type="match status" value="1"/>
</dbReference>
<dbReference type="InterPro" id="IPR002641">
    <property type="entry name" value="PNPLA_dom"/>
</dbReference>
<evidence type="ECO:0000313" key="6">
    <source>
        <dbReference type="Proteomes" id="UP000255207"/>
    </source>
</evidence>
<dbReference type="GO" id="GO:0016787">
    <property type="term" value="F:hydrolase activity"/>
    <property type="evidence" value="ECO:0007669"/>
    <property type="project" value="UniProtKB-UniRule"/>
</dbReference>